<evidence type="ECO:0000313" key="9">
    <source>
        <dbReference type="Proteomes" id="UP000321570"/>
    </source>
</evidence>
<proteinExistence type="inferred from homology"/>
<name>A0A0R3SCF9_HYMDI</name>
<dbReference type="InterPro" id="IPR019398">
    <property type="entry name" value="Pre-rRNA_process_TSR2"/>
</dbReference>
<dbReference type="PANTHER" id="PTHR21250">
    <property type="entry name" value="PRE-RRNA-PROCESSING PROTEIN TSR2 HOMOLOG"/>
    <property type="match status" value="1"/>
</dbReference>
<dbReference type="AlphaFoldDB" id="A0A0R3SCF9"/>
<evidence type="ECO:0000256" key="2">
    <source>
        <dbReference type="ARBA" id="ARBA00006524"/>
    </source>
</evidence>
<evidence type="ECO:0000256" key="5">
    <source>
        <dbReference type="SAM" id="MobiDB-lite"/>
    </source>
</evidence>
<feature type="region of interest" description="Disordered" evidence="5">
    <location>
        <begin position="117"/>
        <end position="150"/>
    </location>
</feature>
<keyword evidence="9" id="KW-1185">Reference proteome</keyword>
<sequence length="150" mass="16965">MDSPFIQYVKKVLDSWTALRIAEQQSTAGRDTKARIQALVPYINQNLEKQTDQLEVAGWLEDYFSEKLNMDLDDNSQDTVAKLIVEAYALQRAGKNQEILGMISKVPAGCDLSQCQFQEDNPEVNDYDTSEDDNTADEDDISDDDDMDTD</sequence>
<protein>
    <recommendedName>
        <fullName evidence="3">Pre-rRNA-processing protein TSR2 homolog</fullName>
    </recommendedName>
</protein>
<dbReference type="GO" id="GO:0006364">
    <property type="term" value="P:rRNA processing"/>
    <property type="evidence" value="ECO:0007669"/>
    <property type="project" value="UniProtKB-KW"/>
</dbReference>
<dbReference type="EMBL" id="CABIJS010000044">
    <property type="protein sequence ID" value="VUZ40966.1"/>
    <property type="molecule type" value="Genomic_DNA"/>
</dbReference>
<reference evidence="7 9" key="3">
    <citation type="submission" date="2019-07" db="EMBL/GenBank/DDBJ databases">
        <authorList>
            <person name="Jastrzebski P J."/>
            <person name="Paukszto L."/>
            <person name="Jastrzebski P J."/>
        </authorList>
    </citation>
    <scope>NUCLEOTIDE SEQUENCE [LARGE SCALE GENOMIC DNA]</scope>
    <source>
        <strain evidence="7 9">WMS-il1</strain>
    </source>
</reference>
<evidence type="ECO:0000313" key="6">
    <source>
        <dbReference type="EMBL" id="VDL19726.1"/>
    </source>
</evidence>
<reference evidence="6 8" key="2">
    <citation type="submission" date="2018-11" db="EMBL/GenBank/DDBJ databases">
        <authorList>
            <consortium name="Pathogen Informatics"/>
        </authorList>
    </citation>
    <scope>NUCLEOTIDE SEQUENCE [LARGE SCALE GENOMIC DNA]</scope>
</reference>
<evidence type="ECO:0000256" key="1">
    <source>
        <dbReference type="ARBA" id="ARBA00002210"/>
    </source>
</evidence>
<comment type="function">
    <text evidence="1">May be involved in 20S pre-rRNA processing.</text>
</comment>
<accession>A0A0R3SCF9</accession>
<dbReference type="Pfam" id="PF10273">
    <property type="entry name" value="WGG"/>
    <property type="match status" value="1"/>
</dbReference>
<dbReference type="STRING" id="6216.A0A0R3SCF9"/>
<evidence type="ECO:0000313" key="7">
    <source>
        <dbReference type="EMBL" id="VUZ40966.1"/>
    </source>
</evidence>
<keyword evidence="4" id="KW-0698">rRNA processing</keyword>
<evidence type="ECO:0000313" key="8">
    <source>
        <dbReference type="Proteomes" id="UP000274504"/>
    </source>
</evidence>
<dbReference type="WBParaSite" id="HDID_0000226401-mRNA-1">
    <property type="protein sequence ID" value="HDID_0000226401-mRNA-1"/>
    <property type="gene ID" value="HDID_0000226401"/>
</dbReference>
<evidence type="ECO:0000313" key="10">
    <source>
        <dbReference type="WBParaSite" id="HDID_0000226401-mRNA-1"/>
    </source>
</evidence>
<dbReference type="OrthoDB" id="263560at2759"/>
<evidence type="ECO:0000256" key="4">
    <source>
        <dbReference type="ARBA" id="ARBA00022552"/>
    </source>
</evidence>
<dbReference type="Proteomes" id="UP000321570">
    <property type="component" value="Unassembled WGS sequence"/>
</dbReference>
<organism evidence="10">
    <name type="scientific">Hymenolepis diminuta</name>
    <name type="common">Rat tapeworm</name>
    <dbReference type="NCBI Taxonomy" id="6216"/>
    <lineage>
        <taxon>Eukaryota</taxon>
        <taxon>Metazoa</taxon>
        <taxon>Spiralia</taxon>
        <taxon>Lophotrochozoa</taxon>
        <taxon>Platyhelminthes</taxon>
        <taxon>Cestoda</taxon>
        <taxon>Eucestoda</taxon>
        <taxon>Cyclophyllidea</taxon>
        <taxon>Hymenolepididae</taxon>
        <taxon>Hymenolepis</taxon>
    </lineage>
</organism>
<reference evidence="10" key="1">
    <citation type="submission" date="2017-02" db="UniProtKB">
        <authorList>
            <consortium name="WormBaseParasite"/>
        </authorList>
    </citation>
    <scope>IDENTIFICATION</scope>
</reference>
<gene>
    <name evidence="6" type="ORF">HDID_LOCUS2265</name>
    <name evidence="7" type="ORF">WMSIL1_LOCUS1802</name>
</gene>
<dbReference type="EMBL" id="UYSG01000534">
    <property type="protein sequence ID" value="VDL19726.1"/>
    <property type="molecule type" value="Genomic_DNA"/>
</dbReference>
<dbReference type="Proteomes" id="UP000274504">
    <property type="component" value="Unassembled WGS sequence"/>
</dbReference>
<feature type="compositionally biased region" description="Acidic residues" evidence="5">
    <location>
        <begin position="120"/>
        <end position="150"/>
    </location>
</feature>
<evidence type="ECO:0000256" key="3">
    <source>
        <dbReference type="ARBA" id="ARBA00017551"/>
    </source>
</evidence>
<comment type="similarity">
    <text evidence="2">Belongs to the TSR2 family.</text>
</comment>